<dbReference type="GeneID" id="93217581"/>
<reference evidence="3" key="1">
    <citation type="submission" date="2021-03" db="EMBL/GenBank/DDBJ databases">
        <title>Whole Genome Sequence of Bradyrhizobium sp. Strain 144S4.</title>
        <authorList>
            <person name="Bromfield E.S.P."/>
            <person name="Cloutier S."/>
        </authorList>
    </citation>
    <scope>NUCLEOTIDE SEQUENCE [LARGE SCALE GENOMIC DNA]</scope>
    <source>
        <strain evidence="3">144S4</strain>
    </source>
</reference>
<gene>
    <name evidence="3" type="ORF">J4G43_11340</name>
</gene>
<sequence>MPVLDPGRGRTKTGQLWAYAADDRHGRPAPIRRPSPISMPRPQGRSTDGHLAGSGYAGYGKLAERGDVQLASCWS</sequence>
<evidence type="ECO:0000313" key="3">
    <source>
        <dbReference type="EMBL" id="MBO1861508.1"/>
    </source>
</evidence>
<name>A0A939M207_9BRAD</name>
<protein>
    <submittedName>
        <fullName evidence="3">Transposase</fullName>
    </submittedName>
</protein>
<proteinExistence type="predicted"/>
<feature type="region of interest" description="Disordered" evidence="1">
    <location>
        <begin position="22"/>
        <end position="58"/>
    </location>
</feature>
<feature type="domain" description="Transposase IS66 central" evidence="2">
    <location>
        <begin position="1"/>
        <end position="74"/>
    </location>
</feature>
<accession>A0A939M207</accession>
<organism evidence="3">
    <name type="scientific">Bradyrhizobium barranii subsp. barranii</name>
    <dbReference type="NCBI Taxonomy" id="2823807"/>
    <lineage>
        <taxon>Bacteria</taxon>
        <taxon>Pseudomonadati</taxon>
        <taxon>Pseudomonadota</taxon>
        <taxon>Alphaproteobacteria</taxon>
        <taxon>Hyphomicrobiales</taxon>
        <taxon>Nitrobacteraceae</taxon>
        <taxon>Bradyrhizobium</taxon>
        <taxon>Bradyrhizobium barranii</taxon>
    </lineage>
</organism>
<evidence type="ECO:0000259" key="2">
    <source>
        <dbReference type="Pfam" id="PF03050"/>
    </source>
</evidence>
<evidence type="ECO:0000256" key="1">
    <source>
        <dbReference type="SAM" id="MobiDB-lite"/>
    </source>
</evidence>
<comment type="caution">
    <text evidence="3">The sequence shown here is derived from an EMBL/GenBank/DDBJ whole genome shotgun (WGS) entry which is preliminary data.</text>
</comment>
<dbReference type="EMBL" id="JAGEMI010000001">
    <property type="protein sequence ID" value="MBO1861508.1"/>
    <property type="molecule type" value="Genomic_DNA"/>
</dbReference>
<dbReference type="InterPro" id="IPR004291">
    <property type="entry name" value="Transposase_IS66_central"/>
</dbReference>
<dbReference type="Pfam" id="PF03050">
    <property type="entry name" value="DDE_Tnp_IS66"/>
    <property type="match status" value="1"/>
</dbReference>
<dbReference type="AlphaFoldDB" id="A0A939M207"/>
<dbReference type="RefSeq" id="WP_081494806.1">
    <property type="nucleotide sequence ID" value="NZ_CP086136.1"/>
</dbReference>